<sequence>MLAAVHGIPRGSLASLGGTSPPHSYRRMWCFLLCMFRARHDRPLVLAVSGVHGSVCQLYTAVGWPIYEALSLPLEYRALFLVGRRPSLRFRPSGCVFFASIGAPPLRHVQALPWLYVRTFATTEGTALAIRWLLCGITQSSRYLAQQDAKPSGQGSCALRSLVITTYAITSNGRLVLFGIVPSRSYLALQDVHAKPSCQGTRALRALGLIIRRLGPVRPSLLHARLPTPQRFLHQDLHAFLRLLYLALQVIRSPFIHRGFHALAWLNRAYLALNICVPRCPFATLCIDASGIITLICALIAAPCNLSFLNFVACCRDAPQLSIISLIGIVKTWIASHPFWAKPHVIVPWPTSFSSSILSTLPSL</sequence>
<accession>A0ABR1ZRZ8</accession>
<name>A0ABR1ZRZ8_9ROSI</name>
<evidence type="ECO:0000313" key="1">
    <source>
        <dbReference type="EMBL" id="KAK8483327.1"/>
    </source>
</evidence>
<dbReference type="Proteomes" id="UP001396334">
    <property type="component" value="Unassembled WGS sequence"/>
</dbReference>
<dbReference type="EMBL" id="JBBPBN010000670">
    <property type="protein sequence ID" value="KAK8483327.1"/>
    <property type="molecule type" value="Genomic_DNA"/>
</dbReference>
<gene>
    <name evidence="1" type="ORF">V6N11_035642</name>
</gene>
<organism evidence="1 2">
    <name type="scientific">Hibiscus sabdariffa</name>
    <name type="common">roselle</name>
    <dbReference type="NCBI Taxonomy" id="183260"/>
    <lineage>
        <taxon>Eukaryota</taxon>
        <taxon>Viridiplantae</taxon>
        <taxon>Streptophyta</taxon>
        <taxon>Embryophyta</taxon>
        <taxon>Tracheophyta</taxon>
        <taxon>Spermatophyta</taxon>
        <taxon>Magnoliopsida</taxon>
        <taxon>eudicotyledons</taxon>
        <taxon>Gunneridae</taxon>
        <taxon>Pentapetalae</taxon>
        <taxon>rosids</taxon>
        <taxon>malvids</taxon>
        <taxon>Malvales</taxon>
        <taxon>Malvaceae</taxon>
        <taxon>Malvoideae</taxon>
        <taxon>Hibiscus</taxon>
    </lineage>
</organism>
<evidence type="ECO:0000313" key="2">
    <source>
        <dbReference type="Proteomes" id="UP001396334"/>
    </source>
</evidence>
<comment type="caution">
    <text evidence="1">The sequence shown here is derived from an EMBL/GenBank/DDBJ whole genome shotgun (WGS) entry which is preliminary data.</text>
</comment>
<protein>
    <submittedName>
        <fullName evidence="1">Uncharacterized protein</fullName>
    </submittedName>
</protein>
<keyword evidence="2" id="KW-1185">Reference proteome</keyword>
<proteinExistence type="predicted"/>
<reference evidence="1 2" key="1">
    <citation type="journal article" date="2024" name="G3 (Bethesda)">
        <title>Genome assembly of Hibiscus sabdariffa L. provides insights into metabolisms of medicinal natural products.</title>
        <authorList>
            <person name="Kim T."/>
        </authorList>
    </citation>
    <scope>NUCLEOTIDE SEQUENCE [LARGE SCALE GENOMIC DNA]</scope>
    <source>
        <strain evidence="1">TK-2024</strain>
        <tissue evidence="1">Old leaves</tissue>
    </source>
</reference>